<dbReference type="OrthoDB" id="2992173at2759"/>
<organism evidence="1 2">
    <name type="scientific">Aspergillus tanneri</name>
    <dbReference type="NCBI Taxonomy" id="1220188"/>
    <lineage>
        <taxon>Eukaryota</taxon>
        <taxon>Fungi</taxon>
        <taxon>Dikarya</taxon>
        <taxon>Ascomycota</taxon>
        <taxon>Pezizomycotina</taxon>
        <taxon>Eurotiomycetes</taxon>
        <taxon>Eurotiomycetidae</taxon>
        <taxon>Eurotiales</taxon>
        <taxon>Aspergillaceae</taxon>
        <taxon>Aspergillus</taxon>
        <taxon>Aspergillus subgen. Circumdati</taxon>
    </lineage>
</organism>
<evidence type="ECO:0000313" key="1">
    <source>
        <dbReference type="EMBL" id="KAA8641386.1"/>
    </source>
</evidence>
<protein>
    <submittedName>
        <fullName evidence="1">Uncharacterized protein</fullName>
    </submittedName>
</protein>
<sequence>MTSELNSTLSAPMKLDAFVFNGEVCSGGPDADEARAKIAPITQPNYTFLRLHDSLIQSDILPHVDIHNSFQNRYNSRLTNIDTGETYSHRQGVYLHWMLPHVYRAGVAATEEREINRGEEGLPDVDGGQDKTAPQYRPVPNRWLVIRHLQKSFPDYKSSGLPEYEAWVIESDKQSNVARMPKDKDLQVDVSPFISAPVGEAVRIGEQAEIFIGSKTPVGEWTELNEKRAPLTVLHGGNMLFPDFQQHNTNVFSMLDNFKYGPRKSSMYLESATADYYVIGWHALIDQDPFYIEDNKATRSQRLKRYNMCLSQNSNDATKWSEESNSGHTICHGAMYSVKWDVCKRPKNIPADKLSKQLQDMMPVAIGTTPLDSLLAYVKAHQEDEQDDRIKNVMKAIENIQKHLLVQEDTVDGQEQAEDILYNFNFDNFPGGTRYHIASAPDYKKPTVKPEDTIVDKLACLNREQVRLDSLDRTEQRLQWDLFSVWWSFVSSGIPAESDQKEALTGKIKSEVNSMMKDKDAIHTARQQSRDRKQYLLKDEELKGLIDNKIIAPSVHPNFHTQQDPTLLVGHIQSAWPHDWLDPLFVRVNTDIIAWKSRDKLGEVRNGVGIDKLPKSIQETAAALTEEFIELTVDQIHPKPAPPGTLKPLYHDTDPRYSTRRDGWDDTQPFFPLFLEWEAEYGHIDYMEWSLEERKSCGQGSTKLSYGIKSKDPLYGKDEWNPSVTPKLKQNIRILSGRVLILPQASLSLYAQVKQMIDQTPEEELKKALGDMDPEVLLQDVGKLAFLSSPLSGFHDHLLTMSQGTHIKPTFRQPGGKLEYIKEATSKEAGFLDDRVVYMGTETDLTPYAGLVPVSTETKDSPFKPVTHGQFKITKLNVIDKFGQVIHALDPRWDAAPQNLRPCLSEFFGPQSLANGTPNIVEKPLERQQGSHYAQIPPHINQLARVNSSFVIMDSSGEWIPQNEWDKPIWGWLVYNYLDQAIQFFHEDGTFYREVRVAGDTGATKSEKWLPFKNTDDVSKGTNQLDYLIDRMAKSRDYLAAILDMIGGAMDYAAAAPDSYAQFLNSIIGRPLALVNMGWSLELGTNEYVSQSGVHTVKPVRKLLQDPGSTRGDQYSFPLKLGDKNRSYDGLVGYFKTLPLKQQTKESYLNLENCYTFFGINPKADTKTPLIEIKPNNFPSLEPFYIDPVKKDAKFMERERNRMLANNTFGAIVDPFRPVHGYTSILPIQALKIPEWTWQEALSRMTAFFHFGPLSVTKDVPSFNKHYLLTKETRIKDPEAIIPDAISLPKMGAADWTWLQPYSEILDGDREDSCFMPLGIAGAGTKPKFEDGPYTSVEGYMQLRQSIVRE</sequence>
<gene>
    <name evidence="1" type="ORF">ATNIH1004_001851</name>
</gene>
<dbReference type="VEuPathDB" id="FungiDB:EYZ11_010524"/>
<dbReference type="RefSeq" id="XP_033420748.1">
    <property type="nucleotide sequence ID" value="XM_033566546.1"/>
</dbReference>
<dbReference type="Proteomes" id="UP000324241">
    <property type="component" value="Unassembled WGS sequence"/>
</dbReference>
<comment type="caution">
    <text evidence="1">The sequence shown here is derived from an EMBL/GenBank/DDBJ whole genome shotgun (WGS) entry which is preliminary data.</text>
</comment>
<evidence type="ECO:0000313" key="2">
    <source>
        <dbReference type="Proteomes" id="UP000324241"/>
    </source>
</evidence>
<proteinExistence type="predicted"/>
<reference evidence="1 2" key="1">
    <citation type="submission" date="2019-08" db="EMBL/GenBank/DDBJ databases">
        <title>The genome sequence of a newly discovered highly antifungal drug resistant Aspergillus species, Aspergillus tanneri NIH 1004.</title>
        <authorList>
            <person name="Mounaud S."/>
            <person name="Singh I."/>
            <person name="Joardar V."/>
            <person name="Pakala S."/>
            <person name="Pakala S."/>
            <person name="Venepally P."/>
            <person name="Chung J.K."/>
            <person name="Losada L."/>
            <person name="Nierman W.C."/>
        </authorList>
    </citation>
    <scope>NUCLEOTIDE SEQUENCE [LARGE SCALE GENOMIC DNA]</scope>
    <source>
        <strain evidence="1 2">NIH1004</strain>
    </source>
</reference>
<accession>A0A5M9M727</accession>
<name>A0A5M9M727_9EURO</name>
<dbReference type="VEuPathDB" id="FungiDB:EYZ11_010521"/>
<dbReference type="GeneID" id="54324553"/>
<dbReference type="EMBL" id="QUQM01000010">
    <property type="protein sequence ID" value="KAA8641386.1"/>
    <property type="molecule type" value="Genomic_DNA"/>
</dbReference>